<accession>A0A445A9H6</accession>
<evidence type="ECO:0000313" key="3">
    <source>
        <dbReference type="Proteomes" id="UP000289738"/>
    </source>
</evidence>
<evidence type="ECO:0000256" key="1">
    <source>
        <dbReference type="SAM" id="MobiDB-lite"/>
    </source>
</evidence>
<feature type="region of interest" description="Disordered" evidence="1">
    <location>
        <begin position="1"/>
        <end position="28"/>
    </location>
</feature>
<evidence type="ECO:0000313" key="2">
    <source>
        <dbReference type="EMBL" id="RYR22972.1"/>
    </source>
</evidence>
<reference evidence="2 3" key="1">
    <citation type="submission" date="2019-01" db="EMBL/GenBank/DDBJ databases">
        <title>Sequencing of cultivated peanut Arachis hypogaea provides insights into genome evolution and oil improvement.</title>
        <authorList>
            <person name="Chen X."/>
        </authorList>
    </citation>
    <scope>NUCLEOTIDE SEQUENCE [LARGE SCALE GENOMIC DNA]</scope>
    <source>
        <strain evidence="3">cv. Fuhuasheng</strain>
        <tissue evidence="2">Leaves</tissue>
    </source>
</reference>
<organism evidence="2 3">
    <name type="scientific">Arachis hypogaea</name>
    <name type="common">Peanut</name>
    <dbReference type="NCBI Taxonomy" id="3818"/>
    <lineage>
        <taxon>Eukaryota</taxon>
        <taxon>Viridiplantae</taxon>
        <taxon>Streptophyta</taxon>
        <taxon>Embryophyta</taxon>
        <taxon>Tracheophyta</taxon>
        <taxon>Spermatophyta</taxon>
        <taxon>Magnoliopsida</taxon>
        <taxon>eudicotyledons</taxon>
        <taxon>Gunneridae</taxon>
        <taxon>Pentapetalae</taxon>
        <taxon>rosids</taxon>
        <taxon>fabids</taxon>
        <taxon>Fabales</taxon>
        <taxon>Fabaceae</taxon>
        <taxon>Papilionoideae</taxon>
        <taxon>50 kb inversion clade</taxon>
        <taxon>dalbergioids sensu lato</taxon>
        <taxon>Dalbergieae</taxon>
        <taxon>Pterocarpus clade</taxon>
        <taxon>Arachis</taxon>
    </lineage>
</organism>
<gene>
    <name evidence="2" type="ORF">Ahy_B03g068255</name>
</gene>
<dbReference type="Proteomes" id="UP000289738">
    <property type="component" value="Chromosome B03"/>
</dbReference>
<proteinExistence type="predicted"/>
<name>A0A445A9H6_ARAHY</name>
<dbReference type="EMBL" id="SDMP01000013">
    <property type="protein sequence ID" value="RYR22972.1"/>
    <property type="molecule type" value="Genomic_DNA"/>
</dbReference>
<sequence length="72" mass="7904">METQGQEECELPHPVQPPAPTIMENKGKRRSIAATPIESYFQGRTTPGSEPTLKSVLANKQVVHKVKLGHAK</sequence>
<dbReference type="AlphaFoldDB" id="A0A445A9H6"/>
<protein>
    <submittedName>
        <fullName evidence="2">Uncharacterized protein</fullName>
    </submittedName>
</protein>
<keyword evidence="3" id="KW-1185">Reference proteome</keyword>
<comment type="caution">
    <text evidence="2">The sequence shown here is derived from an EMBL/GenBank/DDBJ whole genome shotgun (WGS) entry which is preliminary data.</text>
</comment>